<name>A0A0S2DAV7_LYSEN</name>
<dbReference type="Proteomes" id="UP000061569">
    <property type="component" value="Chromosome"/>
</dbReference>
<sequence length="92" mass="10314">MPPRSRRGHIADDGNTRAACAHRLRPTRFIEFSGAPMPCASDARACRRARDSVTPNAFRSERRISPFVVVGKPSQRQSRHSHAAYCEKVKNP</sequence>
<evidence type="ECO:0000313" key="2">
    <source>
        <dbReference type="EMBL" id="ALN55676.1"/>
    </source>
</evidence>
<accession>A0A0S2DAV7</accession>
<organism evidence="2 3">
    <name type="scientific">Lysobacter enzymogenes</name>
    <dbReference type="NCBI Taxonomy" id="69"/>
    <lineage>
        <taxon>Bacteria</taxon>
        <taxon>Pseudomonadati</taxon>
        <taxon>Pseudomonadota</taxon>
        <taxon>Gammaproteobacteria</taxon>
        <taxon>Lysobacterales</taxon>
        <taxon>Lysobacteraceae</taxon>
        <taxon>Lysobacter</taxon>
    </lineage>
</organism>
<dbReference type="KEGG" id="lez:GLE_0318"/>
<gene>
    <name evidence="2" type="ORF">GLE_0318</name>
</gene>
<protein>
    <submittedName>
        <fullName evidence="2">Uncharacterized protein</fullName>
    </submittedName>
</protein>
<dbReference type="PATRIC" id="fig|69.6.peg.315"/>
<dbReference type="EMBL" id="CP013140">
    <property type="protein sequence ID" value="ALN55676.1"/>
    <property type="molecule type" value="Genomic_DNA"/>
</dbReference>
<dbReference type="STRING" id="69.GLE_0318"/>
<feature type="region of interest" description="Disordered" evidence="1">
    <location>
        <begin position="71"/>
        <end position="92"/>
    </location>
</feature>
<reference evidence="2 3" key="1">
    <citation type="submission" date="2015-11" db="EMBL/GenBank/DDBJ databases">
        <title>Genome sequences of Lysobacter enzymogenes strain C3 and Lysobacter antibioticus ATCC 29479.</title>
        <authorList>
            <person name="Kobayashi D.Y."/>
        </authorList>
    </citation>
    <scope>NUCLEOTIDE SEQUENCE [LARGE SCALE GENOMIC DNA]</scope>
    <source>
        <strain evidence="2 3">C3</strain>
    </source>
</reference>
<dbReference type="AlphaFoldDB" id="A0A0S2DAV7"/>
<evidence type="ECO:0000256" key="1">
    <source>
        <dbReference type="SAM" id="MobiDB-lite"/>
    </source>
</evidence>
<evidence type="ECO:0000313" key="3">
    <source>
        <dbReference type="Proteomes" id="UP000061569"/>
    </source>
</evidence>
<proteinExistence type="predicted"/>